<keyword evidence="1" id="KW-0812">Transmembrane</keyword>
<keyword evidence="1" id="KW-0472">Membrane</keyword>
<dbReference type="EMBL" id="CADCVD010000053">
    <property type="protein sequence ID" value="CAA9440091.1"/>
    <property type="molecule type" value="Genomic_DNA"/>
</dbReference>
<evidence type="ECO:0000313" key="3">
    <source>
        <dbReference type="EMBL" id="CAA9440091.1"/>
    </source>
</evidence>
<dbReference type="Pfam" id="PF04294">
    <property type="entry name" value="VanW"/>
    <property type="match status" value="1"/>
</dbReference>
<dbReference type="InterPro" id="IPR022029">
    <property type="entry name" value="YoaR-like_PG-bd"/>
</dbReference>
<dbReference type="PANTHER" id="PTHR35788">
    <property type="entry name" value="EXPORTED PROTEIN-RELATED"/>
    <property type="match status" value="1"/>
</dbReference>
<dbReference type="AlphaFoldDB" id="A0A6J4QDN0"/>
<dbReference type="InterPro" id="IPR007391">
    <property type="entry name" value="Vancomycin_resist_VanW"/>
</dbReference>
<reference evidence="3" key="1">
    <citation type="submission" date="2020-02" db="EMBL/GenBank/DDBJ databases">
        <authorList>
            <person name="Meier V. D."/>
        </authorList>
    </citation>
    <scope>NUCLEOTIDE SEQUENCE</scope>
    <source>
        <strain evidence="3">AVDCRST_MAG37</strain>
    </source>
</reference>
<organism evidence="3">
    <name type="scientific">uncultured Rubrobacteraceae bacterium</name>
    <dbReference type="NCBI Taxonomy" id="349277"/>
    <lineage>
        <taxon>Bacteria</taxon>
        <taxon>Bacillati</taxon>
        <taxon>Actinomycetota</taxon>
        <taxon>Rubrobacteria</taxon>
        <taxon>Rubrobacterales</taxon>
        <taxon>Rubrobacteraceae</taxon>
        <taxon>environmental samples</taxon>
    </lineage>
</organism>
<evidence type="ECO:0000259" key="2">
    <source>
        <dbReference type="Pfam" id="PF12229"/>
    </source>
</evidence>
<dbReference type="InterPro" id="IPR052913">
    <property type="entry name" value="Glycopeptide_resist_protein"/>
</dbReference>
<gene>
    <name evidence="3" type="ORF">AVDCRST_MAG37-1288</name>
</gene>
<protein>
    <submittedName>
        <fullName evidence="3">Vancomycin B-type resistance protein VanW</fullName>
    </submittedName>
</protein>
<evidence type="ECO:0000256" key="1">
    <source>
        <dbReference type="SAM" id="Phobius"/>
    </source>
</evidence>
<proteinExistence type="predicted"/>
<sequence length="465" mass="51726">MGLKNPREELETGRRLELRDLSDRFSDFTRSSPPKRRGGWRKVLVFVLAALCMIMALLLVVDYSMSYGRIHRGVQVGSVDVGGKTPEEARRVVEERAAGVPERVRFSRGSGEFTYTADELGVDFDIEASVEQAYAVGREGSFFERFKDRIGVFRDGTRIQPMLGLDREQLRDALSDMISTFTVRSVEAGYEVENGRVFVTESRRGKRVDEETLLNDVEAGLFEGKAEYEVPVEIDDPLLTTEEAESLKPTKLLGSYRTNYTLSTDTSPERVENLEIASGAVEGTLLAPGEVFSFNELAAPLSYNSTKVIVEGREEFASGGGLCQVSSTLYVAANYAGLEILERNPHNAMLPYIRPGFDATVWFGLLDMRFQNTTNGYLLLKERVDKDGYIYAEVWGRPTGKKVAMSSEPSYTGADSSTWITYQQVEEDGKTTFDGPVYTDTYYALQTQDGYLVSPASLQPAPADP</sequence>
<keyword evidence="1" id="KW-1133">Transmembrane helix</keyword>
<accession>A0A6J4QDN0</accession>
<dbReference type="PANTHER" id="PTHR35788:SF1">
    <property type="entry name" value="EXPORTED PROTEIN"/>
    <property type="match status" value="1"/>
</dbReference>
<feature type="transmembrane region" description="Helical" evidence="1">
    <location>
        <begin position="43"/>
        <end position="61"/>
    </location>
</feature>
<name>A0A6J4QDN0_9ACTN</name>
<dbReference type="Pfam" id="PF12229">
    <property type="entry name" value="PG_binding_4"/>
    <property type="match status" value="1"/>
</dbReference>
<feature type="domain" description="YoaR-like putative peptidoglycan binding" evidence="2">
    <location>
        <begin position="114"/>
        <end position="227"/>
    </location>
</feature>